<keyword evidence="3" id="KW-1185">Reference proteome</keyword>
<organism evidence="2 3">
    <name type="scientific">Armillaria solidipes</name>
    <dbReference type="NCBI Taxonomy" id="1076256"/>
    <lineage>
        <taxon>Eukaryota</taxon>
        <taxon>Fungi</taxon>
        <taxon>Dikarya</taxon>
        <taxon>Basidiomycota</taxon>
        <taxon>Agaricomycotina</taxon>
        <taxon>Agaricomycetes</taxon>
        <taxon>Agaricomycetidae</taxon>
        <taxon>Agaricales</taxon>
        <taxon>Marasmiineae</taxon>
        <taxon>Physalacriaceae</taxon>
        <taxon>Armillaria</taxon>
    </lineage>
</organism>
<keyword evidence="1" id="KW-1133">Transmembrane helix</keyword>
<evidence type="ECO:0000313" key="2">
    <source>
        <dbReference type="EMBL" id="PBK62436.1"/>
    </source>
</evidence>
<name>A0A2H3BHA0_9AGAR</name>
<dbReference type="EMBL" id="KZ293466">
    <property type="protein sequence ID" value="PBK62436.1"/>
    <property type="molecule type" value="Genomic_DNA"/>
</dbReference>
<evidence type="ECO:0000313" key="3">
    <source>
        <dbReference type="Proteomes" id="UP000218334"/>
    </source>
</evidence>
<protein>
    <submittedName>
        <fullName evidence="2">Uncharacterized protein</fullName>
    </submittedName>
</protein>
<keyword evidence="1" id="KW-0812">Transmembrane</keyword>
<feature type="transmembrane region" description="Helical" evidence="1">
    <location>
        <begin position="50"/>
        <end position="73"/>
    </location>
</feature>
<gene>
    <name evidence="2" type="ORF">ARMSODRAFT_1089171</name>
</gene>
<reference evidence="3" key="1">
    <citation type="journal article" date="2017" name="Nat. Ecol. Evol.">
        <title>Genome expansion and lineage-specific genetic innovations in the forest pathogenic fungi Armillaria.</title>
        <authorList>
            <person name="Sipos G."/>
            <person name="Prasanna A.N."/>
            <person name="Walter M.C."/>
            <person name="O'Connor E."/>
            <person name="Balint B."/>
            <person name="Krizsan K."/>
            <person name="Kiss B."/>
            <person name="Hess J."/>
            <person name="Varga T."/>
            <person name="Slot J."/>
            <person name="Riley R."/>
            <person name="Boka B."/>
            <person name="Rigling D."/>
            <person name="Barry K."/>
            <person name="Lee J."/>
            <person name="Mihaltcheva S."/>
            <person name="LaButti K."/>
            <person name="Lipzen A."/>
            <person name="Waldron R."/>
            <person name="Moloney N.M."/>
            <person name="Sperisen C."/>
            <person name="Kredics L."/>
            <person name="Vagvoelgyi C."/>
            <person name="Patrignani A."/>
            <person name="Fitzpatrick D."/>
            <person name="Nagy I."/>
            <person name="Doyle S."/>
            <person name="Anderson J.B."/>
            <person name="Grigoriev I.V."/>
            <person name="Gueldener U."/>
            <person name="Muensterkoetter M."/>
            <person name="Nagy L.G."/>
        </authorList>
    </citation>
    <scope>NUCLEOTIDE SEQUENCE [LARGE SCALE GENOMIC DNA]</scope>
    <source>
        <strain evidence="3">28-4</strain>
    </source>
</reference>
<accession>A0A2H3BHA0</accession>
<dbReference type="Proteomes" id="UP000218334">
    <property type="component" value="Unassembled WGS sequence"/>
</dbReference>
<evidence type="ECO:0000256" key="1">
    <source>
        <dbReference type="SAM" id="Phobius"/>
    </source>
</evidence>
<sequence length="76" mass="8513">MKAFRDDVQKGLAVGVADMEVYGSAFRKKHGCLVDPWPEELVYSTNHEFISRYLGCASTGHGLSLILFTVFVFRSL</sequence>
<dbReference type="AlphaFoldDB" id="A0A2H3BHA0"/>
<keyword evidence="1" id="KW-0472">Membrane</keyword>
<proteinExistence type="predicted"/>